<proteinExistence type="predicted"/>
<name>A0ABU2C7N5_9BURK</name>
<dbReference type="EMBL" id="JAVDXT010000002">
    <property type="protein sequence ID" value="MDR7377252.1"/>
    <property type="molecule type" value="Genomic_DNA"/>
</dbReference>
<dbReference type="Pfam" id="PF04134">
    <property type="entry name" value="DCC1-like"/>
    <property type="match status" value="1"/>
</dbReference>
<comment type="caution">
    <text evidence="1">The sequence shown here is derived from an EMBL/GenBank/DDBJ whole genome shotgun (WGS) entry which is preliminary data.</text>
</comment>
<dbReference type="PANTHER" id="PTHR33639:SF2">
    <property type="entry name" value="DUF393 DOMAIN-CONTAINING PROTEIN"/>
    <property type="match status" value="1"/>
</dbReference>
<evidence type="ECO:0000313" key="1">
    <source>
        <dbReference type="EMBL" id="MDR7377252.1"/>
    </source>
</evidence>
<dbReference type="Proteomes" id="UP001180487">
    <property type="component" value="Unassembled WGS sequence"/>
</dbReference>
<reference evidence="1 2" key="1">
    <citation type="submission" date="2023-07" db="EMBL/GenBank/DDBJ databases">
        <title>Sorghum-associated microbial communities from plants grown in Nebraska, USA.</title>
        <authorList>
            <person name="Schachtman D."/>
        </authorList>
    </citation>
    <scope>NUCLEOTIDE SEQUENCE [LARGE SCALE GENOMIC DNA]</scope>
    <source>
        <strain evidence="1 2">BE313</strain>
    </source>
</reference>
<protein>
    <submittedName>
        <fullName evidence="1">DCC family thiol-disulfide oxidoreductase YuxK</fullName>
    </submittedName>
</protein>
<dbReference type="PANTHER" id="PTHR33639">
    <property type="entry name" value="THIOL-DISULFIDE OXIDOREDUCTASE DCC"/>
    <property type="match status" value="1"/>
</dbReference>
<dbReference type="RefSeq" id="WP_310372885.1">
    <property type="nucleotide sequence ID" value="NZ_JAVDXT010000002.1"/>
</dbReference>
<organism evidence="1 2">
    <name type="scientific">Rhodoferax ferrireducens</name>
    <dbReference type="NCBI Taxonomy" id="192843"/>
    <lineage>
        <taxon>Bacteria</taxon>
        <taxon>Pseudomonadati</taxon>
        <taxon>Pseudomonadota</taxon>
        <taxon>Betaproteobacteria</taxon>
        <taxon>Burkholderiales</taxon>
        <taxon>Comamonadaceae</taxon>
        <taxon>Rhodoferax</taxon>
    </lineage>
</organism>
<keyword evidence="2" id="KW-1185">Reference proteome</keyword>
<dbReference type="InterPro" id="IPR052927">
    <property type="entry name" value="DCC_oxidoreductase"/>
</dbReference>
<gene>
    <name evidence="1" type="ORF">J2X19_001931</name>
</gene>
<accession>A0ABU2C7N5</accession>
<dbReference type="InterPro" id="IPR007263">
    <property type="entry name" value="DCC1-like"/>
</dbReference>
<evidence type="ECO:0000313" key="2">
    <source>
        <dbReference type="Proteomes" id="UP001180487"/>
    </source>
</evidence>
<sequence length="151" mass="17357">MTQFPYSYRTDAQVPAFPDEKPIIVFDGHCVLCSGWANFVLRHDKRKTYRLLAAQSPIGQALYQHYGLGGDDYQSNLLIQDGTVFIKSEGTIRMFRGLGWPWRAVGLLRALPPAWRDWLYDGLARNRLRWFGSQDSCYLPAPEDLDRFIVG</sequence>